<keyword evidence="2" id="KW-1185">Reference proteome</keyword>
<dbReference type="KEGG" id="rtu:PR017_24115"/>
<geneLocation type="plasmid" evidence="1 2">
    <name>unnamed1</name>
</geneLocation>
<reference evidence="2" key="2">
    <citation type="journal article" date="2023" name="MicrobiologyOpen">
        <title>Genomics of the tumorigenes clade of the family Rhizobiaceae and description of Rhizobium rhododendri sp. nov.</title>
        <authorList>
            <person name="Kuzmanovic N."/>
            <person name="diCenzo G.C."/>
            <person name="Bunk B."/>
            <person name="Sproeer C."/>
            <person name="Fruehling A."/>
            <person name="Neumann-Schaal M."/>
            <person name="Overmann J."/>
            <person name="Smalla K."/>
        </authorList>
    </citation>
    <scope>NUCLEOTIDE SEQUENCE [LARGE SCALE GENOMIC DNA]</scope>
    <source>
        <strain evidence="2">1078</strain>
        <plasmid evidence="2">unnamed1</plasmid>
    </source>
</reference>
<gene>
    <name evidence="1" type="ORF">PR017_24115</name>
</gene>
<dbReference type="Proteomes" id="UP000249499">
    <property type="component" value="Plasmid unnamed1"/>
</dbReference>
<dbReference type="EMBL" id="CP117258">
    <property type="protein sequence ID" value="WFR98787.1"/>
    <property type="molecule type" value="Genomic_DNA"/>
</dbReference>
<protein>
    <submittedName>
        <fullName evidence="1">Uncharacterized protein</fullName>
    </submittedName>
</protein>
<organism evidence="1 2">
    <name type="scientific">Rhizobium tumorigenes</name>
    <dbReference type="NCBI Taxonomy" id="2041385"/>
    <lineage>
        <taxon>Bacteria</taxon>
        <taxon>Pseudomonadati</taxon>
        <taxon>Pseudomonadota</taxon>
        <taxon>Alphaproteobacteria</taxon>
        <taxon>Hyphomicrobiales</taxon>
        <taxon>Rhizobiaceae</taxon>
        <taxon>Rhizobium/Agrobacterium group</taxon>
        <taxon>Rhizobium</taxon>
    </lineage>
</organism>
<name>A0AAF1KT36_9HYPH</name>
<evidence type="ECO:0000313" key="1">
    <source>
        <dbReference type="EMBL" id="WFR98787.1"/>
    </source>
</evidence>
<dbReference type="AlphaFoldDB" id="A0AAF1KT36"/>
<reference evidence="1 2" key="1">
    <citation type="journal article" date="2018" name="Sci. Rep.">
        <title>Rhizobium tumorigenes sp. nov., a novel plant tumorigenic bacterium isolated from cane gall tumors on thornless blackberry.</title>
        <authorList>
            <person name="Kuzmanovi N."/>
            <person name="Smalla K."/>
            <person name="Gronow S."/>
            <person name="PuBawska J."/>
        </authorList>
    </citation>
    <scope>NUCLEOTIDE SEQUENCE [LARGE SCALE GENOMIC DNA]</scope>
    <source>
        <strain evidence="1 2">1078</strain>
    </source>
</reference>
<dbReference type="RefSeq" id="WP_206423127.1">
    <property type="nucleotide sequence ID" value="NZ_CP117258.1"/>
</dbReference>
<keyword evidence="1" id="KW-0614">Plasmid</keyword>
<evidence type="ECO:0000313" key="2">
    <source>
        <dbReference type="Proteomes" id="UP000249499"/>
    </source>
</evidence>
<sequence>MQPSRLVFGTIPADLLQPVPPATDIGAYSDGIIVQGADMVCFLNLDRMFVRDKPEQWSVAA</sequence>
<accession>A0AAF1KT36</accession>
<proteinExistence type="predicted"/>